<dbReference type="EMBL" id="JABCQG010000006">
    <property type="protein sequence ID" value="MBF0858877.1"/>
    <property type="molecule type" value="Genomic_DNA"/>
</dbReference>
<evidence type="ECO:0000313" key="1">
    <source>
        <dbReference type="EMBL" id="MBF0858877.1"/>
    </source>
</evidence>
<evidence type="ECO:0008006" key="3">
    <source>
        <dbReference type="Google" id="ProtNLM"/>
    </source>
</evidence>
<evidence type="ECO:0000313" key="2">
    <source>
        <dbReference type="Proteomes" id="UP000623107"/>
    </source>
</evidence>
<protein>
    <recommendedName>
        <fullName evidence="3">Alpha/beta hydrolase</fullName>
    </recommendedName>
</protein>
<gene>
    <name evidence="1" type="ORF">HKD24_06570</name>
</gene>
<comment type="caution">
    <text evidence="1">The sequence shown here is derived from an EMBL/GenBank/DDBJ whole genome shotgun (WGS) entry which is preliminary data.</text>
</comment>
<accession>A0ABR9Y4U2</accession>
<sequence>MEGKELVLHFHEGNTKYCVLTFPARLETQHARNTFFGESIFKKYNISSIGLTTKVDNWYICDEMDGFIQKIKTITEKYNKIVAIGPSMGSYPAIKYSKILNVHRILALAPKWTIDPDLINLEDDNTRKGLLSGNMHDIINRVYTEDKKGHCIEENDVEDNLIVCYDQHSELDRSNIEKLRTVINFEEVLFPYCGHEIIQQLKGSENIKNIVHSMVCDDIKTTCRLLSKIRRSHKTKISRYYDVAQERHPVYCFLMLKKFIDGKLPGYKDFLFRQHFFSGLMDKSIRKKMPWAAKDVEFYFRNKLISKASENRHLSTEPSYRSDVFNITDYHGGRLEYSLRDETLFASNYFFGSRDFAINVFAKKIRSEIFLVTIFDGQTFYLHFKDGKILLSNFAENVSLLKLSPTSPPQQNDFFYDNNFMKDIFRVVTPQGYMMSMPNGHIVFNSSNTLAWESFTLHAPLDERAPVQTRNIQKDVKLAISEKPKKKAGLFSRLISSK</sequence>
<organism evidence="1 2">
    <name type="scientific">Gluconobacter vitians</name>
    <dbReference type="NCBI Taxonomy" id="2728102"/>
    <lineage>
        <taxon>Bacteria</taxon>
        <taxon>Pseudomonadati</taxon>
        <taxon>Pseudomonadota</taxon>
        <taxon>Alphaproteobacteria</taxon>
        <taxon>Acetobacterales</taxon>
        <taxon>Acetobacteraceae</taxon>
        <taxon>Gluconobacter</taxon>
    </lineage>
</organism>
<name>A0ABR9Y4U2_9PROT</name>
<reference evidence="1" key="2">
    <citation type="submission" date="2020-11" db="EMBL/GenBank/DDBJ databases">
        <title>Description of novel Gluconobacter species.</title>
        <authorList>
            <person name="Cleenwerck I."/>
            <person name="Cnockaert M."/>
            <person name="Borremans W."/>
            <person name="Wieme A.D."/>
            <person name="De Vuyst L."/>
            <person name="Vandamme P."/>
        </authorList>
    </citation>
    <scope>NUCLEOTIDE SEQUENCE</scope>
    <source>
        <strain evidence="1">LMG 31484</strain>
    </source>
</reference>
<proteinExistence type="predicted"/>
<keyword evidence="2" id="KW-1185">Reference proteome</keyword>
<dbReference type="Proteomes" id="UP000623107">
    <property type="component" value="Unassembled WGS sequence"/>
</dbReference>
<reference evidence="1" key="1">
    <citation type="submission" date="2020-04" db="EMBL/GenBank/DDBJ databases">
        <authorList>
            <person name="Sombolestani A."/>
        </authorList>
    </citation>
    <scope>NUCLEOTIDE SEQUENCE</scope>
    <source>
        <strain evidence="1">LMG 31484</strain>
    </source>
</reference>
<dbReference type="RefSeq" id="WP_194259563.1">
    <property type="nucleotide sequence ID" value="NZ_JABCQG010000006.1"/>
</dbReference>